<sequence>MFSTALYKLFLYAVLATATASGFIQSQYNNHNFKVGHSGSDTFVSSCSRSKMTCFPSFSPAYLNNRQRKSLQLSMGLFDFLKNRSNDFVKLDSSKEEYGPGPLLLLYNVPSGIEDAEFRDMVEDGAPRATASSAGGVVVRRLMKGDKKESSLLDASLSEALEDIAKQGKKVEGGEAKSLGIIDQFGTIPSPGEEVSASSGSPVLFFSGFSNSEMMDTYRIIASEIYEESGRTLSAACAKAVPNAMNKPLIQVLEEISGDHADAMKMQREQQQQQQ</sequence>
<protein>
    <submittedName>
        <fullName evidence="2">Uncharacterized protein</fullName>
    </submittedName>
</protein>
<name>A0A7S2ETX2_9STRA</name>
<reference evidence="2" key="1">
    <citation type="submission" date="2021-01" db="EMBL/GenBank/DDBJ databases">
        <authorList>
            <person name="Corre E."/>
            <person name="Pelletier E."/>
            <person name="Niang G."/>
            <person name="Scheremetjew M."/>
            <person name="Finn R."/>
            <person name="Kale V."/>
            <person name="Holt S."/>
            <person name="Cochrane G."/>
            <person name="Meng A."/>
            <person name="Brown T."/>
            <person name="Cohen L."/>
        </authorList>
    </citation>
    <scope>NUCLEOTIDE SEQUENCE</scope>
    <source>
        <strain evidence="2">Pop2</strain>
    </source>
</reference>
<proteinExistence type="predicted"/>
<organism evidence="2">
    <name type="scientific">Ditylum brightwellii</name>
    <dbReference type="NCBI Taxonomy" id="49249"/>
    <lineage>
        <taxon>Eukaryota</taxon>
        <taxon>Sar</taxon>
        <taxon>Stramenopiles</taxon>
        <taxon>Ochrophyta</taxon>
        <taxon>Bacillariophyta</taxon>
        <taxon>Mediophyceae</taxon>
        <taxon>Lithodesmiophycidae</taxon>
        <taxon>Lithodesmiales</taxon>
        <taxon>Lithodesmiaceae</taxon>
        <taxon>Ditylum</taxon>
    </lineage>
</organism>
<feature type="chain" id="PRO_5031195164" evidence="1">
    <location>
        <begin position="27"/>
        <end position="275"/>
    </location>
</feature>
<keyword evidence="1" id="KW-0732">Signal</keyword>
<dbReference type="AlphaFoldDB" id="A0A7S2ETX2"/>
<evidence type="ECO:0000313" key="2">
    <source>
        <dbReference type="EMBL" id="CAD9357204.1"/>
    </source>
</evidence>
<gene>
    <name evidence="2" type="ORF">DBRI1063_LOCUS24889</name>
</gene>
<evidence type="ECO:0000256" key="1">
    <source>
        <dbReference type="SAM" id="SignalP"/>
    </source>
</evidence>
<accession>A0A7S2ETX2</accession>
<dbReference type="EMBL" id="HBGN01038902">
    <property type="protein sequence ID" value="CAD9357204.1"/>
    <property type="molecule type" value="Transcribed_RNA"/>
</dbReference>
<feature type="signal peptide" evidence="1">
    <location>
        <begin position="1"/>
        <end position="26"/>
    </location>
</feature>